<dbReference type="GO" id="GO:0051539">
    <property type="term" value="F:4 iron, 4 sulfur cluster binding"/>
    <property type="evidence" value="ECO:0007669"/>
    <property type="project" value="TreeGrafter"/>
</dbReference>
<dbReference type="Gene3D" id="2.60.300.12">
    <property type="entry name" value="HesB-like domain"/>
    <property type="match status" value="1"/>
</dbReference>
<gene>
    <name evidence="3" type="ORF">BECKFM1743A_GA0114220_101525</name>
    <name evidence="4" type="ORF">BECKFM1743B_GA0114221_101525</name>
    <name evidence="2" type="ORF">BECKFM1743C_GA0114222_101465</name>
</gene>
<evidence type="ECO:0000313" key="2">
    <source>
        <dbReference type="EMBL" id="VFJ54899.1"/>
    </source>
</evidence>
<evidence type="ECO:0000259" key="1">
    <source>
        <dbReference type="Pfam" id="PF01521"/>
    </source>
</evidence>
<sequence length="137" mass="14811">MTDSIPEYSVTIDKEEFKITPSAREQLARIFRDSHAEYEEIEAIRVFVAGGGCSGMTYGMTFTDRQTEYDQVFEDNGLKIYVDAVALNYLRGVEIDYVQRPSGPSFVFNNVFAMTGGSGSCGSCCSTSSGGCGSGCG</sequence>
<protein>
    <submittedName>
        <fullName evidence="3">Iron-sulfur cluster insertion protein</fullName>
    </submittedName>
</protein>
<dbReference type="InterPro" id="IPR016092">
    <property type="entry name" value="ATAP"/>
</dbReference>
<dbReference type="Pfam" id="PF01521">
    <property type="entry name" value="Fe-S_biosyn"/>
    <property type="match status" value="1"/>
</dbReference>
<feature type="domain" description="Core" evidence="1">
    <location>
        <begin position="17"/>
        <end position="113"/>
    </location>
</feature>
<dbReference type="EMBL" id="CAADFL010000152">
    <property type="protein sequence ID" value="VFK10728.1"/>
    <property type="molecule type" value="Genomic_DNA"/>
</dbReference>
<evidence type="ECO:0000313" key="4">
    <source>
        <dbReference type="EMBL" id="VFK10728.1"/>
    </source>
</evidence>
<dbReference type="PANTHER" id="PTHR43011">
    <property type="entry name" value="IRON-SULFUR CLUSTER ASSEMBLY 2 HOMOLOG, MITOCHONDRIAL"/>
    <property type="match status" value="1"/>
</dbReference>
<dbReference type="InterPro" id="IPR035903">
    <property type="entry name" value="HesB-like_dom_sf"/>
</dbReference>
<dbReference type="NCBIfam" id="TIGR00049">
    <property type="entry name" value="iron-sulfur cluster assembly accessory protein"/>
    <property type="match status" value="1"/>
</dbReference>
<dbReference type="InterPro" id="IPR000361">
    <property type="entry name" value="ATAP_core_dom"/>
</dbReference>
<dbReference type="EMBL" id="CAADEZ010000152">
    <property type="protein sequence ID" value="VFJ55658.1"/>
    <property type="molecule type" value="Genomic_DNA"/>
</dbReference>
<reference evidence="3" key="1">
    <citation type="submission" date="2019-02" db="EMBL/GenBank/DDBJ databases">
        <authorList>
            <person name="Gruber-Vodicka R. H."/>
            <person name="Seah K. B. B."/>
        </authorList>
    </citation>
    <scope>NUCLEOTIDE SEQUENCE</scope>
    <source>
        <strain evidence="3">BECK_BZ163</strain>
        <strain evidence="4">BECK_BZ164</strain>
        <strain evidence="2">BECK_BZ165</strain>
    </source>
</reference>
<name>A0A450SP31_9GAMM</name>
<dbReference type="GO" id="GO:0051537">
    <property type="term" value="F:2 iron, 2 sulfur cluster binding"/>
    <property type="evidence" value="ECO:0007669"/>
    <property type="project" value="UniProtKB-ARBA"/>
</dbReference>
<dbReference type="GO" id="GO:0016226">
    <property type="term" value="P:iron-sulfur cluster assembly"/>
    <property type="evidence" value="ECO:0007669"/>
    <property type="project" value="InterPro"/>
</dbReference>
<evidence type="ECO:0000313" key="3">
    <source>
        <dbReference type="EMBL" id="VFJ55658.1"/>
    </source>
</evidence>
<dbReference type="GO" id="GO:0005506">
    <property type="term" value="F:iron ion binding"/>
    <property type="evidence" value="ECO:0007669"/>
    <property type="project" value="TreeGrafter"/>
</dbReference>
<dbReference type="EMBL" id="CAADFA010000146">
    <property type="protein sequence ID" value="VFJ54899.1"/>
    <property type="molecule type" value="Genomic_DNA"/>
</dbReference>
<dbReference type="SUPFAM" id="SSF89360">
    <property type="entry name" value="HesB-like domain"/>
    <property type="match status" value="1"/>
</dbReference>
<proteinExistence type="predicted"/>
<dbReference type="AlphaFoldDB" id="A0A450SP31"/>
<dbReference type="PANTHER" id="PTHR43011:SF1">
    <property type="entry name" value="IRON-SULFUR CLUSTER ASSEMBLY 2 HOMOLOG, MITOCHONDRIAL"/>
    <property type="match status" value="1"/>
</dbReference>
<accession>A0A450SP31</accession>
<organism evidence="3">
    <name type="scientific">Candidatus Kentrum sp. FM</name>
    <dbReference type="NCBI Taxonomy" id="2126340"/>
    <lineage>
        <taxon>Bacteria</taxon>
        <taxon>Pseudomonadati</taxon>
        <taxon>Pseudomonadota</taxon>
        <taxon>Gammaproteobacteria</taxon>
        <taxon>Candidatus Kentrum</taxon>
    </lineage>
</organism>